<dbReference type="RefSeq" id="XP_033427109.1">
    <property type="nucleotide sequence ID" value="XM_033571077.1"/>
</dbReference>
<feature type="compositionally biased region" description="Basic residues" evidence="1">
    <location>
        <begin position="10"/>
        <end position="20"/>
    </location>
</feature>
<dbReference type="EMBL" id="QUQM01000004">
    <property type="protein sequence ID" value="KAA8647748.1"/>
    <property type="molecule type" value="Genomic_DNA"/>
</dbReference>
<dbReference type="AlphaFoldDB" id="A0A4S3JXM4"/>
<organism evidence="3 4">
    <name type="scientific">Aspergillus tanneri</name>
    <dbReference type="NCBI Taxonomy" id="1220188"/>
    <lineage>
        <taxon>Eukaryota</taxon>
        <taxon>Fungi</taxon>
        <taxon>Dikarya</taxon>
        <taxon>Ascomycota</taxon>
        <taxon>Pezizomycotina</taxon>
        <taxon>Eurotiomycetes</taxon>
        <taxon>Eurotiomycetidae</taxon>
        <taxon>Eurotiales</taxon>
        <taxon>Aspergillaceae</taxon>
        <taxon>Aspergillus</taxon>
        <taxon>Aspergillus subgen. Circumdati</taxon>
    </lineage>
</organism>
<accession>A0A4S3JXM4</accession>
<comment type="caution">
    <text evidence="3">The sequence shown here is derived from an EMBL/GenBank/DDBJ whole genome shotgun (WGS) entry which is preliminary data.</text>
</comment>
<reference evidence="3 4" key="1">
    <citation type="submission" date="2019-03" db="EMBL/GenBank/DDBJ databases">
        <title>The genome sequence of a newly discovered highly antifungal drug resistant Aspergillus species, Aspergillus tanneri NIH 1004.</title>
        <authorList>
            <person name="Mounaud S."/>
            <person name="Singh I."/>
            <person name="Joardar V."/>
            <person name="Pakala S."/>
            <person name="Pakala S."/>
            <person name="Venepally P."/>
            <person name="Hoover J."/>
            <person name="Nierman W."/>
            <person name="Chung J."/>
            <person name="Losada L."/>
        </authorList>
    </citation>
    <scope>NUCLEOTIDE SEQUENCE [LARGE SCALE GENOMIC DNA]</scope>
    <source>
        <strain evidence="3 4">NIH1004</strain>
    </source>
</reference>
<dbReference type="GeneID" id="54329151"/>
<reference evidence="2 5" key="2">
    <citation type="submission" date="2019-08" db="EMBL/GenBank/DDBJ databases">
        <title>The genome sequence of a newly discovered highly antifungal drug resistant Aspergillus species, Aspergillus tanneri NIH 1004.</title>
        <authorList>
            <person name="Mounaud S."/>
            <person name="Singh I."/>
            <person name="Joardar V."/>
            <person name="Pakala S."/>
            <person name="Pakala S."/>
            <person name="Venepally P."/>
            <person name="Chung J.K."/>
            <person name="Losada L."/>
            <person name="Nierman W.C."/>
        </authorList>
    </citation>
    <scope>NUCLEOTIDE SEQUENCE [LARGE SCALE GENOMIC DNA]</scope>
    <source>
        <strain evidence="2 5">NIH1004</strain>
    </source>
</reference>
<feature type="compositionally biased region" description="Low complexity" evidence="1">
    <location>
        <begin position="24"/>
        <end position="45"/>
    </location>
</feature>
<dbReference type="VEuPathDB" id="FungiDB:EYZ11_000195"/>
<evidence type="ECO:0000256" key="1">
    <source>
        <dbReference type="SAM" id="MobiDB-lite"/>
    </source>
</evidence>
<name>A0A4S3JXM4_9EURO</name>
<gene>
    <name evidence="2" type="ORF">ATNIH1004_006449</name>
    <name evidence="3" type="ORF">EYZ11_000195</name>
</gene>
<dbReference type="Proteomes" id="UP000308092">
    <property type="component" value="Unassembled WGS sequence"/>
</dbReference>
<protein>
    <submittedName>
        <fullName evidence="3">Uncharacterized protein</fullName>
    </submittedName>
</protein>
<evidence type="ECO:0000313" key="2">
    <source>
        <dbReference type="EMBL" id="KAA8647748.1"/>
    </source>
</evidence>
<dbReference type="Proteomes" id="UP000324241">
    <property type="component" value="Unassembled WGS sequence"/>
</dbReference>
<evidence type="ECO:0000313" key="3">
    <source>
        <dbReference type="EMBL" id="THD00302.1"/>
    </source>
</evidence>
<evidence type="ECO:0000313" key="4">
    <source>
        <dbReference type="Proteomes" id="UP000308092"/>
    </source>
</evidence>
<keyword evidence="4" id="KW-1185">Reference proteome</keyword>
<dbReference type="EMBL" id="SOSA01000003">
    <property type="protein sequence ID" value="THD00302.1"/>
    <property type="molecule type" value="Genomic_DNA"/>
</dbReference>
<evidence type="ECO:0000313" key="5">
    <source>
        <dbReference type="Proteomes" id="UP000324241"/>
    </source>
</evidence>
<feature type="region of interest" description="Disordered" evidence="1">
    <location>
        <begin position="1"/>
        <end position="52"/>
    </location>
</feature>
<proteinExistence type="predicted"/>
<sequence length="173" mass="18262">MRREAEAKSSKRAPGRRPSLRSHPAAFIPIAPRPAPSTAAGPTTTGLRLEDLSYHRPEGTDADFRADHYMALSMSMSMSMAMSEAGPTATTLSGLSHPSSNPPLDPSVTFASPLASLAEVAPMSLSLVTGPLSAEDHAHTHAIDPALEDAGTFSLNDLDVDMLGDWTWLSQAV</sequence>